<protein>
    <submittedName>
        <fullName evidence="1">Uncharacterized protein</fullName>
    </submittedName>
</protein>
<dbReference type="Gramene" id="MELO3C003178.2.1">
    <property type="protein sequence ID" value="MELO3C003178.2.1"/>
    <property type="gene ID" value="MELO3C003178.2"/>
</dbReference>
<accession>A0A9I9CGB0</accession>
<dbReference type="EnsemblPlants" id="MELO3C003178.2.1">
    <property type="protein sequence ID" value="MELO3C003178.2.1"/>
    <property type="gene ID" value="MELO3C003178.2"/>
</dbReference>
<reference evidence="1" key="1">
    <citation type="submission" date="2023-03" db="UniProtKB">
        <authorList>
            <consortium name="EnsemblPlants"/>
        </authorList>
    </citation>
    <scope>IDENTIFICATION</scope>
</reference>
<name>A0A9I9CGB0_CUCME</name>
<dbReference type="AlphaFoldDB" id="A0A9I9CGB0"/>
<evidence type="ECO:0000313" key="1">
    <source>
        <dbReference type="EnsemblPlants" id="MELO3C003178.2.1"/>
    </source>
</evidence>
<proteinExistence type="predicted"/>
<organism evidence="1">
    <name type="scientific">Cucumis melo</name>
    <name type="common">Muskmelon</name>
    <dbReference type="NCBI Taxonomy" id="3656"/>
    <lineage>
        <taxon>Eukaryota</taxon>
        <taxon>Viridiplantae</taxon>
        <taxon>Streptophyta</taxon>
        <taxon>Embryophyta</taxon>
        <taxon>Tracheophyta</taxon>
        <taxon>Spermatophyta</taxon>
        <taxon>Magnoliopsida</taxon>
        <taxon>eudicotyledons</taxon>
        <taxon>Gunneridae</taxon>
        <taxon>Pentapetalae</taxon>
        <taxon>rosids</taxon>
        <taxon>fabids</taxon>
        <taxon>Cucurbitales</taxon>
        <taxon>Cucurbitaceae</taxon>
        <taxon>Benincaseae</taxon>
        <taxon>Cucumis</taxon>
    </lineage>
</organism>
<sequence length="54" mass="6223">MEKLPTPYTYASALRDRVTIHYKKSRFSDVEKGVGRTNVEKYALSRATFHTSSK</sequence>